<evidence type="ECO:0000313" key="2">
    <source>
        <dbReference type="EMBL" id="GHA86907.1"/>
    </source>
</evidence>
<reference evidence="2" key="2">
    <citation type="submission" date="2020-09" db="EMBL/GenBank/DDBJ databases">
        <authorList>
            <person name="Sun Q."/>
            <person name="Kim S."/>
        </authorList>
    </citation>
    <scope>NUCLEOTIDE SEQUENCE</scope>
    <source>
        <strain evidence="2">KCTC 32513</strain>
    </source>
</reference>
<name>A0A8J3CMS6_9PROT</name>
<accession>A0A8J3CMS6</accession>
<dbReference type="AlphaFoldDB" id="A0A8J3CMS6"/>
<organism evidence="2 3">
    <name type="scientific">Algimonas arctica</name>
    <dbReference type="NCBI Taxonomy" id="1479486"/>
    <lineage>
        <taxon>Bacteria</taxon>
        <taxon>Pseudomonadati</taxon>
        <taxon>Pseudomonadota</taxon>
        <taxon>Alphaproteobacteria</taxon>
        <taxon>Maricaulales</taxon>
        <taxon>Robiginitomaculaceae</taxon>
        <taxon>Algimonas</taxon>
    </lineage>
</organism>
<gene>
    <name evidence="2" type="ORF">GCM10009069_07690</name>
</gene>
<keyword evidence="3" id="KW-1185">Reference proteome</keyword>
<feature type="region of interest" description="Disordered" evidence="1">
    <location>
        <begin position="79"/>
        <end position="98"/>
    </location>
</feature>
<protein>
    <submittedName>
        <fullName evidence="2">Uncharacterized protein</fullName>
    </submittedName>
</protein>
<dbReference type="RefSeq" id="WP_189495592.1">
    <property type="nucleotide sequence ID" value="NZ_BMZH01000002.1"/>
</dbReference>
<reference evidence="2" key="1">
    <citation type="journal article" date="2014" name="Int. J. Syst. Evol. Microbiol.">
        <title>Complete genome sequence of Corynebacterium casei LMG S-19264T (=DSM 44701T), isolated from a smear-ripened cheese.</title>
        <authorList>
            <consortium name="US DOE Joint Genome Institute (JGI-PGF)"/>
            <person name="Walter F."/>
            <person name="Albersmeier A."/>
            <person name="Kalinowski J."/>
            <person name="Ruckert C."/>
        </authorList>
    </citation>
    <scope>NUCLEOTIDE SEQUENCE</scope>
    <source>
        <strain evidence="2">KCTC 32513</strain>
    </source>
</reference>
<sequence>MQIKFLRVARAIARLDPDKDYPRASSEDATYLYQLGAAQQYGLFAPFSDEAQELNDWLTSVRAGRLLCREVWGAFMLSDPKHQPLSPPLKSAAVKKRG</sequence>
<dbReference type="Proteomes" id="UP000634004">
    <property type="component" value="Unassembled WGS sequence"/>
</dbReference>
<proteinExistence type="predicted"/>
<evidence type="ECO:0000313" key="3">
    <source>
        <dbReference type="Proteomes" id="UP000634004"/>
    </source>
</evidence>
<comment type="caution">
    <text evidence="2">The sequence shown here is derived from an EMBL/GenBank/DDBJ whole genome shotgun (WGS) entry which is preliminary data.</text>
</comment>
<dbReference type="EMBL" id="BMZH01000002">
    <property type="protein sequence ID" value="GHA86907.1"/>
    <property type="molecule type" value="Genomic_DNA"/>
</dbReference>
<evidence type="ECO:0000256" key="1">
    <source>
        <dbReference type="SAM" id="MobiDB-lite"/>
    </source>
</evidence>